<protein>
    <recommendedName>
        <fullName evidence="4">Transposase</fullName>
    </recommendedName>
</protein>
<gene>
    <name evidence="2" type="ORF">GCM10010406_35110</name>
</gene>
<name>A0ABN3M543_9ACTN</name>
<evidence type="ECO:0000313" key="3">
    <source>
        <dbReference type="Proteomes" id="UP001501358"/>
    </source>
</evidence>
<evidence type="ECO:0000256" key="1">
    <source>
        <dbReference type="SAM" id="MobiDB-lite"/>
    </source>
</evidence>
<organism evidence="2 3">
    <name type="scientific">Streptomyces thermolineatus</name>
    <dbReference type="NCBI Taxonomy" id="44033"/>
    <lineage>
        <taxon>Bacteria</taxon>
        <taxon>Bacillati</taxon>
        <taxon>Actinomycetota</taxon>
        <taxon>Actinomycetes</taxon>
        <taxon>Kitasatosporales</taxon>
        <taxon>Streptomycetaceae</taxon>
        <taxon>Streptomyces</taxon>
    </lineage>
</organism>
<dbReference type="EMBL" id="BAAATA010000020">
    <property type="protein sequence ID" value="GAA2495825.1"/>
    <property type="molecule type" value="Genomic_DNA"/>
</dbReference>
<dbReference type="Proteomes" id="UP001501358">
    <property type="component" value="Unassembled WGS sequence"/>
</dbReference>
<feature type="compositionally biased region" description="Low complexity" evidence="1">
    <location>
        <begin position="75"/>
        <end position="93"/>
    </location>
</feature>
<accession>A0ABN3M543</accession>
<proteinExistence type="predicted"/>
<feature type="region of interest" description="Disordered" evidence="1">
    <location>
        <begin position="34"/>
        <end position="107"/>
    </location>
</feature>
<feature type="compositionally biased region" description="Basic and acidic residues" evidence="1">
    <location>
        <begin position="45"/>
        <end position="57"/>
    </location>
</feature>
<reference evidence="2 3" key="1">
    <citation type="journal article" date="2019" name="Int. J. Syst. Evol. Microbiol.">
        <title>The Global Catalogue of Microorganisms (GCM) 10K type strain sequencing project: providing services to taxonomists for standard genome sequencing and annotation.</title>
        <authorList>
            <consortium name="The Broad Institute Genomics Platform"/>
            <consortium name="The Broad Institute Genome Sequencing Center for Infectious Disease"/>
            <person name="Wu L."/>
            <person name="Ma J."/>
        </authorList>
    </citation>
    <scope>NUCLEOTIDE SEQUENCE [LARGE SCALE GENOMIC DNA]</scope>
    <source>
        <strain evidence="2 3">JCM 6307</strain>
    </source>
</reference>
<sequence>MTLGEWSGGDLIVPVDKRKGQAPGVARAYRALGRTPGRGTAVPPRRAERHWSRERRGAVMGRGDGVDEQCGAAEAGAPRVVRPGGPAAAAPSQSGGGRCHAAPSHGR</sequence>
<evidence type="ECO:0000313" key="2">
    <source>
        <dbReference type="EMBL" id="GAA2495825.1"/>
    </source>
</evidence>
<keyword evidence="3" id="KW-1185">Reference proteome</keyword>
<comment type="caution">
    <text evidence="2">The sequence shown here is derived from an EMBL/GenBank/DDBJ whole genome shotgun (WGS) entry which is preliminary data.</text>
</comment>
<evidence type="ECO:0008006" key="4">
    <source>
        <dbReference type="Google" id="ProtNLM"/>
    </source>
</evidence>